<protein>
    <submittedName>
        <fullName evidence="3">Probable mediator of RNA polymerase II transcription subunit 26b</fullName>
    </submittedName>
</protein>
<dbReference type="PANTHER" id="PTHR46554:SF5">
    <property type="entry name" value="OS10G0327400 PROTEIN"/>
    <property type="match status" value="1"/>
</dbReference>
<feature type="compositionally biased region" description="Basic residues" evidence="1">
    <location>
        <begin position="298"/>
        <end position="307"/>
    </location>
</feature>
<evidence type="ECO:0000313" key="2">
    <source>
        <dbReference type="Proteomes" id="UP000515211"/>
    </source>
</evidence>
<proteinExistence type="predicted"/>
<dbReference type="KEGG" id="adu:107471548"/>
<gene>
    <name evidence="3" type="primary">LOC107471548</name>
</gene>
<accession>A0A6P4BR85</accession>
<reference evidence="3" key="2">
    <citation type="submission" date="2025-08" db="UniProtKB">
        <authorList>
            <consortium name="RefSeq"/>
        </authorList>
    </citation>
    <scope>IDENTIFICATION</scope>
    <source>
        <tissue evidence="3">Whole plant</tissue>
    </source>
</reference>
<name>A0A6P4BR85_ARADU</name>
<dbReference type="PANTHER" id="PTHR46554">
    <property type="entry name" value="MEDIATOR OF RNA POLYMERASE II TRANSCRIPTION SUBUNIT 26A-RELATED"/>
    <property type="match status" value="1"/>
</dbReference>
<dbReference type="AlphaFoldDB" id="A0A6P4BR85"/>
<evidence type="ECO:0000256" key="1">
    <source>
        <dbReference type="SAM" id="MobiDB-lite"/>
    </source>
</evidence>
<sequence length="451" mass="52219">MNSDSHQEWKKYFEGAECSIFDVIHNAIDVAALDYPKMFRHRRSKIMEKLYSVLQVCETYHYSNNNVKGDKIECANSNKLLDGGNNNDKVGDTKVIVFNQNTSNYTIEETEELGNRIEDEYHNIRHILEIKERLYNHHKETETEIVNLLRVLSLIVQSVGEIHATNIRPTVNVLQYHWSRKVTEAALKTTNIFKRIIKDCDADYAALSERSSECPESSTLLDENALPIPPMDEGALVCTMPPSELLTFFEELDEDGNPKVSSETEKPHESKKRRIPTTEEKNKMEVQQPINEGSASIRRNRLRKRKQQQITIANNPRDFRPSHNSSGVDMIHGRQRKSTTTENKRKVELPLRQELSESFPIIKHQKSALKEPNEKTNSLENDIKTQNKKKAHDRSNSALKCQASDLDEKLEISKKKLHQRYQAHEKRRRIIKYIPDIQPIPRDASRSSKKD</sequence>
<reference evidence="2" key="1">
    <citation type="journal article" date="2016" name="Nat. Genet.">
        <title>The genome sequences of Arachis duranensis and Arachis ipaensis, the diploid ancestors of cultivated peanut.</title>
        <authorList>
            <person name="Bertioli D.J."/>
            <person name="Cannon S.B."/>
            <person name="Froenicke L."/>
            <person name="Huang G."/>
            <person name="Farmer A.D."/>
            <person name="Cannon E.K."/>
            <person name="Liu X."/>
            <person name="Gao D."/>
            <person name="Clevenger J."/>
            <person name="Dash S."/>
            <person name="Ren L."/>
            <person name="Moretzsohn M.C."/>
            <person name="Shirasawa K."/>
            <person name="Huang W."/>
            <person name="Vidigal B."/>
            <person name="Abernathy B."/>
            <person name="Chu Y."/>
            <person name="Niederhuth C.E."/>
            <person name="Umale P."/>
            <person name="Araujo A.C."/>
            <person name="Kozik A."/>
            <person name="Kim K.D."/>
            <person name="Burow M.D."/>
            <person name="Varshney R.K."/>
            <person name="Wang X."/>
            <person name="Zhang X."/>
            <person name="Barkley N."/>
            <person name="Guimaraes P.M."/>
            <person name="Isobe S."/>
            <person name="Guo B."/>
            <person name="Liao B."/>
            <person name="Stalker H.T."/>
            <person name="Schmitz R.J."/>
            <person name="Scheffler B.E."/>
            <person name="Leal-Bertioli S.C."/>
            <person name="Xun X."/>
            <person name="Jackson S.A."/>
            <person name="Michelmore R."/>
            <person name="Ozias-Akins P."/>
        </authorList>
    </citation>
    <scope>NUCLEOTIDE SEQUENCE [LARGE SCALE GENOMIC DNA]</scope>
    <source>
        <strain evidence="2">cv. V14167</strain>
    </source>
</reference>
<feature type="region of interest" description="Disordered" evidence="1">
    <location>
        <begin position="432"/>
        <end position="451"/>
    </location>
</feature>
<keyword evidence="2" id="KW-1185">Reference proteome</keyword>
<dbReference type="RefSeq" id="XP_015946522.3">
    <property type="nucleotide sequence ID" value="XM_016091036.3"/>
</dbReference>
<evidence type="ECO:0000313" key="3">
    <source>
        <dbReference type="RefSeq" id="XP_015946522.3"/>
    </source>
</evidence>
<dbReference type="GeneID" id="107471548"/>
<dbReference type="Proteomes" id="UP000515211">
    <property type="component" value="Chromosome 10"/>
</dbReference>
<feature type="region of interest" description="Disordered" evidence="1">
    <location>
        <begin position="255"/>
        <end position="348"/>
    </location>
</feature>
<organism evidence="2 3">
    <name type="scientific">Arachis duranensis</name>
    <name type="common">Wild peanut</name>
    <dbReference type="NCBI Taxonomy" id="130453"/>
    <lineage>
        <taxon>Eukaryota</taxon>
        <taxon>Viridiplantae</taxon>
        <taxon>Streptophyta</taxon>
        <taxon>Embryophyta</taxon>
        <taxon>Tracheophyta</taxon>
        <taxon>Spermatophyta</taxon>
        <taxon>Magnoliopsida</taxon>
        <taxon>eudicotyledons</taxon>
        <taxon>Gunneridae</taxon>
        <taxon>Pentapetalae</taxon>
        <taxon>rosids</taxon>
        <taxon>fabids</taxon>
        <taxon>Fabales</taxon>
        <taxon>Fabaceae</taxon>
        <taxon>Papilionoideae</taxon>
        <taxon>50 kb inversion clade</taxon>
        <taxon>dalbergioids sensu lato</taxon>
        <taxon>Dalbergieae</taxon>
        <taxon>Pterocarpus clade</taxon>
        <taxon>Arachis</taxon>
    </lineage>
</organism>